<name>A0A1I6JYK6_9FLAO</name>
<keyword evidence="1" id="KW-0812">Transmembrane</keyword>
<proteinExistence type="predicted"/>
<dbReference type="RefSeq" id="WP_091904441.1">
    <property type="nucleotide sequence ID" value="NZ_FOYX01000003.1"/>
</dbReference>
<dbReference type="AlphaFoldDB" id="A0A1I6JYK6"/>
<dbReference type="EMBL" id="FOYX01000003">
    <property type="protein sequence ID" value="SFR84046.1"/>
    <property type="molecule type" value="Genomic_DNA"/>
</dbReference>
<organism evidence="2 3">
    <name type="scientific">Maribacter stanieri</name>
    <dbReference type="NCBI Taxonomy" id="440514"/>
    <lineage>
        <taxon>Bacteria</taxon>
        <taxon>Pseudomonadati</taxon>
        <taxon>Bacteroidota</taxon>
        <taxon>Flavobacteriia</taxon>
        <taxon>Flavobacteriales</taxon>
        <taxon>Flavobacteriaceae</taxon>
        <taxon>Maribacter</taxon>
    </lineage>
</organism>
<keyword evidence="1" id="KW-1133">Transmembrane helix</keyword>
<gene>
    <name evidence="2" type="ORF">SAMN04488010_3240</name>
</gene>
<feature type="transmembrane region" description="Helical" evidence="1">
    <location>
        <begin position="32"/>
        <end position="49"/>
    </location>
</feature>
<reference evidence="3" key="1">
    <citation type="submission" date="2016-10" db="EMBL/GenBank/DDBJ databases">
        <authorList>
            <person name="Varghese N."/>
            <person name="Submissions S."/>
        </authorList>
    </citation>
    <scope>NUCLEOTIDE SEQUENCE [LARGE SCALE GENOMIC DNA]</scope>
    <source>
        <strain evidence="3">DSM 19891</strain>
    </source>
</reference>
<dbReference type="STRING" id="440514.SAMN04488010_3240"/>
<evidence type="ECO:0000313" key="3">
    <source>
        <dbReference type="Proteomes" id="UP000199462"/>
    </source>
</evidence>
<accession>A0A1I6JYK6</accession>
<protein>
    <submittedName>
        <fullName evidence="2">Uncharacterized protein</fullName>
    </submittedName>
</protein>
<dbReference type="InterPro" id="IPR046548">
    <property type="entry name" value="DUF6804"/>
</dbReference>
<dbReference type="Pfam" id="PF20619">
    <property type="entry name" value="DUF6804"/>
    <property type="match status" value="1"/>
</dbReference>
<feature type="transmembrane region" description="Helical" evidence="1">
    <location>
        <begin position="9"/>
        <end position="26"/>
    </location>
</feature>
<evidence type="ECO:0000313" key="2">
    <source>
        <dbReference type="EMBL" id="SFR84046.1"/>
    </source>
</evidence>
<sequence length="125" mass="14923">MNYIFKKDFFSYLSIACALILIIAIFPFDIFYYKFLRVFIFIGALLMMFNSYKTPFKLLSFALIAYLFNPIIPIYLFQKLIWIPVDIICGLLFLICTVHIKKKKKPFIPYTKQKSPKSYGRDRKF</sequence>
<evidence type="ECO:0000256" key="1">
    <source>
        <dbReference type="SAM" id="Phobius"/>
    </source>
</evidence>
<keyword evidence="1" id="KW-0472">Membrane</keyword>
<feature type="transmembrane region" description="Helical" evidence="1">
    <location>
        <begin position="56"/>
        <end position="75"/>
    </location>
</feature>
<dbReference type="Proteomes" id="UP000199462">
    <property type="component" value="Unassembled WGS sequence"/>
</dbReference>
<keyword evidence="3" id="KW-1185">Reference proteome</keyword>
<feature type="transmembrane region" description="Helical" evidence="1">
    <location>
        <begin position="81"/>
        <end position="100"/>
    </location>
</feature>